<evidence type="ECO:0000256" key="1">
    <source>
        <dbReference type="SAM" id="Phobius"/>
    </source>
</evidence>
<keyword evidence="1" id="KW-0472">Membrane</keyword>
<evidence type="ECO:0008006" key="3">
    <source>
        <dbReference type="Google" id="ProtNLM"/>
    </source>
</evidence>
<dbReference type="EMBL" id="KY684083">
    <property type="protein sequence ID" value="ARF08978.1"/>
    <property type="molecule type" value="Genomic_DNA"/>
</dbReference>
<feature type="transmembrane region" description="Helical" evidence="1">
    <location>
        <begin position="85"/>
        <end position="112"/>
    </location>
</feature>
<feature type="transmembrane region" description="Helical" evidence="1">
    <location>
        <begin position="12"/>
        <end position="34"/>
    </location>
</feature>
<name>A0A1V0SBE5_9VIRU</name>
<evidence type="ECO:0000313" key="2">
    <source>
        <dbReference type="EMBL" id="ARF08978.1"/>
    </source>
</evidence>
<feature type="transmembrane region" description="Helical" evidence="1">
    <location>
        <begin position="124"/>
        <end position="145"/>
    </location>
</feature>
<organism evidence="2">
    <name type="scientific">Catovirus CTV1</name>
    <dbReference type="NCBI Taxonomy" id="1977631"/>
    <lineage>
        <taxon>Viruses</taxon>
        <taxon>Varidnaviria</taxon>
        <taxon>Bamfordvirae</taxon>
        <taxon>Nucleocytoviricota</taxon>
        <taxon>Megaviricetes</taxon>
        <taxon>Imitervirales</taxon>
        <taxon>Mimiviridae</taxon>
        <taxon>Klosneuvirinae</taxon>
        <taxon>Catovirus</taxon>
    </lineage>
</organism>
<reference evidence="2" key="1">
    <citation type="journal article" date="2017" name="Science">
        <title>Giant viruses with an expanded complement of translation system components.</title>
        <authorList>
            <person name="Schulz F."/>
            <person name="Yutin N."/>
            <person name="Ivanova N.N."/>
            <person name="Ortega D.R."/>
            <person name="Lee T.K."/>
            <person name="Vierheilig J."/>
            <person name="Daims H."/>
            <person name="Horn M."/>
            <person name="Wagner M."/>
            <person name="Jensen G.J."/>
            <person name="Kyrpides N.C."/>
            <person name="Koonin E.V."/>
            <person name="Woyke T."/>
        </authorList>
    </citation>
    <scope>NUCLEOTIDE SEQUENCE</scope>
    <source>
        <strain evidence="2">CTV1</strain>
    </source>
</reference>
<proteinExistence type="predicted"/>
<protein>
    <recommendedName>
        <fullName evidence="3">Transmembrane protein</fullName>
    </recommendedName>
</protein>
<sequence>MNNTKELYKKALIITLLTVLAYIIFSHISVNISYNLYNSQFFKGALLYIDCVSSEYYSKCLSTYNELLNDLYSNKSYYIINETKILPGLLLTALSALSLYCIIPIVLFASLVKYIIIQLWLTNFGNFIFVGLVILLLFCAIYLYLMRLSNRHLDNQLIFPNYDLENNIIQVN</sequence>
<keyword evidence="1" id="KW-1133">Transmembrane helix</keyword>
<keyword evidence="1" id="KW-0812">Transmembrane</keyword>
<accession>A0A1V0SBE5</accession>
<gene>
    <name evidence="2" type="ORF">Catovirus_1_1028</name>
</gene>